<organism evidence="13 14">
    <name type="scientific">Pocillopora meandrina</name>
    <dbReference type="NCBI Taxonomy" id="46732"/>
    <lineage>
        <taxon>Eukaryota</taxon>
        <taxon>Metazoa</taxon>
        <taxon>Cnidaria</taxon>
        <taxon>Anthozoa</taxon>
        <taxon>Hexacorallia</taxon>
        <taxon>Scleractinia</taxon>
        <taxon>Astrocoeniina</taxon>
        <taxon>Pocilloporidae</taxon>
        <taxon>Pocillopora</taxon>
    </lineage>
</organism>
<dbReference type="Gene3D" id="1.10.630.10">
    <property type="entry name" value="Cytochrome P450"/>
    <property type="match status" value="1"/>
</dbReference>
<dbReference type="InterPro" id="IPR036396">
    <property type="entry name" value="Cyt_P450_sf"/>
</dbReference>
<feature type="binding site" description="axial binding residue" evidence="10">
    <location>
        <position position="465"/>
    </location>
    <ligand>
        <name>heme</name>
        <dbReference type="ChEBI" id="CHEBI:30413"/>
    </ligand>
    <ligandPart>
        <name>Fe</name>
        <dbReference type="ChEBI" id="CHEBI:18248"/>
    </ligandPart>
</feature>
<evidence type="ECO:0000256" key="9">
    <source>
        <dbReference type="ARBA" id="ARBA00043906"/>
    </source>
</evidence>
<dbReference type="PROSITE" id="PS00086">
    <property type="entry name" value="CYTOCHROME_P450"/>
    <property type="match status" value="1"/>
</dbReference>
<keyword evidence="11" id="KW-0503">Monooxygenase</keyword>
<dbReference type="CDD" id="cd11055">
    <property type="entry name" value="CYP3A-like"/>
    <property type="match status" value="1"/>
</dbReference>
<dbReference type="SUPFAM" id="SSF48264">
    <property type="entry name" value="Cytochrome P450"/>
    <property type="match status" value="1"/>
</dbReference>
<comment type="function">
    <text evidence="9">Cytochromes P450 are a group of heme-thiolate monooxygenases. They oxidize a variety of structurally unrelated compounds, including steroids, fatty acids, and xenobiotics.</text>
</comment>
<dbReference type="InterPro" id="IPR002401">
    <property type="entry name" value="Cyt_P450_E_grp-I"/>
</dbReference>
<evidence type="ECO:0000256" key="1">
    <source>
        <dbReference type="ARBA" id="ARBA00004174"/>
    </source>
</evidence>
<keyword evidence="8 10" id="KW-0408">Iron</keyword>
<dbReference type="FunFam" id="1.10.630.10:FF:000042">
    <property type="entry name" value="Cytochrome P450"/>
    <property type="match status" value="1"/>
</dbReference>
<comment type="subcellular location">
    <subcellularLocation>
        <location evidence="2">Endoplasmic reticulum membrane</location>
        <topology evidence="2">Peripheral membrane protein</topology>
    </subcellularLocation>
    <subcellularLocation>
        <location evidence="1">Microsome membrane</location>
        <topology evidence="1">Peripheral membrane protein</topology>
    </subcellularLocation>
</comment>
<dbReference type="InterPro" id="IPR050705">
    <property type="entry name" value="Cytochrome_P450_3A"/>
</dbReference>
<evidence type="ECO:0008006" key="15">
    <source>
        <dbReference type="Google" id="ProtNLM"/>
    </source>
</evidence>
<evidence type="ECO:0000313" key="14">
    <source>
        <dbReference type="Proteomes" id="UP001159428"/>
    </source>
</evidence>
<evidence type="ECO:0000256" key="11">
    <source>
        <dbReference type="RuleBase" id="RU000461"/>
    </source>
</evidence>
<dbReference type="AlphaFoldDB" id="A0AAU9XP92"/>
<keyword evidence="6" id="KW-0492">Microsome</keyword>
<keyword evidence="6" id="KW-0256">Endoplasmic reticulum</keyword>
<dbReference type="GO" id="GO:0005506">
    <property type="term" value="F:iron ion binding"/>
    <property type="evidence" value="ECO:0007669"/>
    <property type="project" value="InterPro"/>
</dbReference>
<comment type="similarity">
    <text evidence="3 11">Belongs to the cytochrome P450 family.</text>
</comment>
<dbReference type="PANTHER" id="PTHR24302:SF15">
    <property type="entry name" value="FATTY-ACID PEROXYGENASE"/>
    <property type="match status" value="1"/>
</dbReference>
<dbReference type="Pfam" id="PF00067">
    <property type="entry name" value="p450"/>
    <property type="match status" value="1"/>
</dbReference>
<accession>A0AAU9XP92</accession>
<evidence type="ECO:0000256" key="4">
    <source>
        <dbReference type="ARBA" id="ARBA00022617"/>
    </source>
</evidence>
<dbReference type="InterPro" id="IPR017972">
    <property type="entry name" value="Cyt_P450_CS"/>
</dbReference>
<gene>
    <name evidence="13" type="ORF">PMEA_00027672</name>
</gene>
<proteinExistence type="inferred from homology"/>
<comment type="caution">
    <text evidence="13">The sequence shown here is derived from an EMBL/GenBank/DDBJ whole genome shotgun (WGS) entry which is preliminary data.</text>
</comment>
<evidence type="ECO:0000313" key="13">
    <source>
        <dbReference type="EMBL" id="CAH3154707.1"/>
    </source>
</evidence>
<evidence type="ECO:0000256" key="12">
    <source>
        <dbReference type="SAM" id="Phobius"/>
    </source>
</evidence>
<keyword evidence="14" id="KW-1185">Reference proteome</keyword>
<evidence type="ECO:0000256" key="7">
    <source>
        <dbReference type="ARBA" id="ARBA00023002"/>
    </source>
</evidence>
<comment type="cofactor">
    <cofactor evidence="10">
        <name>heme</name>
        <dbReference type="ChEBI" id="CHEBI:30413"/>
    </cofactor>
</comment>
<keyword evidence="12" id="KW-0812">Transmembrane</keyword>
<dbReference type="GO" id="GO:0008395">
    <property type="term" value="F:steroid hydroxylase activity"/>
    <property type="evidence" value="ECO:0007669"/>
    <property type="project" value="TreeGrafter"/>
</dbReference>
<reference evidence="13 14" key="1">
    <citation type="submission" date="2022-05" db="EMBL/GenBank/DDBJ databases">
        <authorList>
            <consortium name="Genoscope - CEA"/>
            <person name="William W."/>
        </authorList>
    </citation>
    <scope>NUCLEOTIDE SEQUENCE [LARGE SCALE GENOMIC DNA]</scope>
</reference>
<evidence type="ECO:0000256" key="6">
    <source>
        <dbReference type="ARBA" id="ARBA00022848"/>
    </source>
</evidence>
<evidence type="ECO:0000256" key="3">
    <source>
        <dbReference type="ARBA" id="ARBA00010617"/>
    </source>
</evidence>
<keyword evidence="7 11" id="KW-0560">Oxidoreductase</keyword>
<dbReference type="PRINTS" id="PR00385">
    <property type="entry name" value="P450"/>
</dbReference>
<name>A0AAU9XP92_9CNID</name>
<dbReference type="PANTHER" id="PTHR24302">
    <property type="entry name" value="CYTOCHROME P450 FAMILY 3"/>
    <property type="match status" value="1"/>
</dbReference>
<dbReference type="EMBL" id="CALNXJ010000056">
    <property type="protein sequence ID" value="CAH3154707.1"/>
    <property type="molecule type" value="Genomic_DNA"/>
</dbReference>
<keyword evidence="12" id="KW-0472">Membrane</keyword>
<keyword evidence="12" id="KW-1133">Transmembrane helix</keyword>
<keyword evidence="5 10" id="KW-0479">Metal-binding</keyword>
<dbReference type="InterPro" id="IPR001128">
    <property type="entry name" value="Cyt_P450"/>
</dbReference>
<sequence>MADIELNLRDLCFTFGSLVTFVWLLYWCGTYRFSVLKNLGIPGPEPWPFLGSILEVHKFGGLHAMLLENMKRYGKIFALCLGRSPTIVITEPEVLKTILVKEFTSFRNRSDEVKPPPPLNCGLLAARDDQWKRIRSILSPSYTTGKMKQMIPLMDDAVNVLMKKLDEVADSGYGQLLIAGILLSFNYCCCLVLEKSVEVVELFSKLTLDVILLTAFGIKTDIQTDPQNSVTKEARKLFRRLWLTPYLSIFPCSSLLRRIIAFFRQGLAFFVGAATEIFEERKKYATEGRNDLIQLLLTAHDEPAAQGVSKLSDEEVIAQLITFLLAGYQTSSSTLAFTAYHLAMDSDVQERLRCEVEIAIQTYHDLPLYDLVHEIEYLDCIMNESMRLCPPLHIFNRKCEETCAISPGLTIPAGMDVTIPVYALHHDPEAWPDPKVYDPERFRGPAKEARHPFQFLPFGAGPRNCIGMKYAMMEIKVALVRILRKFKFVRAPDTQVPLILHSGVTLGPRDGIHLRVKRVKSLI</sequence>
<keyword evidence="4 10" id="KW-0349">Heme</keyword>
<dbReference type="GO" id="GO:0020037">
    <property type="term" value="F:heme binding"/>
    <property type="evidence" value="ECO:0007669"/>
    <property type="project" value="InterPro"/>
</dbReference>
<feature type="transmembrane region" description="Helical" evidence="12">
    <location>
        <begin position="7"/>
        <end position="27"/>
    </location>
</feature>
<protein>
    <recommendedName>
        <fullName evidence="15">Cytochrome P450</fullName>
    </recommendedName>
</protein>
<dbReference type="Proteomes" id="UP001159428">
    <property type="component" value="Unassembled WGS sequence"/>
</dbReference>
<evidence type="ECO:0000256" key="10">
    <source>
        <dbReference type="PIRSR" id="PIRSR602401-1"/>
    </source>
</evidence>
<evidence type="ECO:0000256" key="8">
    <source>
        <dbReference type="ARBA" id="ARBA00023004"/>
    </source>
</evidence>
<dbReference type="GO" id="GO:0016705">
    <property type="term" value="F:oxidoreductase activity, acting on paired donors, with incorporation or reduction of molecular oxygen"/>
    <property type="evidence" value="ECO:0007669"/>
    <property type="project" value="InterPro"/>
</dbReference>
<evidence type="ECO:0000256" key="5">
    <source>
        <dbReference type="ARBA" id="ARBA00022723"/>
    </source>
</evidence>
<evidence type="ECO:0000256" key="2">
    <source>
        <dbReference type="ARBA" id="ARBA00004406"/>
    </source>
</evidence>
<dbReference type="PRINTS" id="PR00463">
    <property type="entry name" value="EP450I"/>
</dbReference>
<dbReference type="GO" id="GO:0005789">
    <property type="term" value="C:endoplasmic reticulum membrane"/>
    <property type="evidence" value="ECO:0007669"/>
    <property type="project" value="UniProtKB-SubCell"/>
</dbReference>